<dbReference type="RefSeq" id="WP_061429852.1">
    <property type="nucleotide sequence ID" value="NZ_CATNZX010000014.1"/>
</dbReference>
<geneLocation type="plasmid" evidence="1 2">
    <name>pJFP838A</name>
</geneLocation>
<dbReference type="AlphaFoldDB" id="A0A140GRV8"/>
<keyword evidence="1" id="KW-0614">Plasmid</keyword>
<protein>
    <recommendedName>
        <fullName evidence="3">GNAT family N-acetyltransferase</fullName>
    </recommendedName>
</protein>
<accession>A0A140GRV8</accession>
<gene>
    <name evidence="1" type="ORF">JFP838_pA0351</name>
</gene>
<name>A0A140GRV8_CLOPF</name>
<reference evidence="1 2" key="1">
    <citation type="journal article" date="2016" name="PLoS ONE">
        <title>Plasmid Characterization and Chromosome Analysis of Two netF+ Clostridium perfringens Isolates Associated with Foal and Canine Necrotizing Enteritis.</title>
        <authorList>
            <person name="Mehdizadeh Gohari I."/>
            <person name="Kropinski A.M."/>
            <person name="Weese S.J."/>
            <person name="Parreira V.R."/>
            <person name="Whitehead A.E."/>
            <person name="Boerlin P."/>
            <person name="Prescott J.F."/>
        </authorList>
    </citation>
    <scope>NUCLEOTIDE SEQUENCE [LARGE SCALE GENOMIC DNA]</scope>
    <source>
        <strain evidence="1 2">JP838</strain>
        <plasmid evidence="2">Plasmid pJFP838A</plasmid>
    </source>
</reference>
<evidence type="ECO:0000313" key="2">
    <source>
        <dbReference type="Proteomes" id="UP000070260"/>
    </source>
</evidence>
<proteinExistence type="predicted"/>
<organism evidence="1 2">
    <name type="scientific">Clostridium perfringens</name>
    <dbReference type="NCBI Taxonomy" id="1502"/>
    <lineage>
        <taxon>Bacteria</taxon>
        <taxon>Bacillati</taxon>
        <taxon>Bacillota</taxon>
        <taxon>Clostridia</taxon>
        <taxon>Eubacteriales</taxon>
        <taxon>Clostridiaceae</taxon>
        <taxon>Clostridium</taxon>
    </lineage>
</organism>
<dbReference type="PATRIC" id="fig|1502.177.peg.3561"/>
<sequence>MIDLRKAKLLCEEYGSEPQLSVFIKRNNQYIGYIELNKEDCDFDLNENECFISYICAFKNAQEESKEPNEIKDTLRLGNGKYMIKEFIKLNPQIKAIYGYTLPEKKKFWLGVGAKFKDIILWNNMQLFYLDLK</sequence>
<evidence type="ECO:0008006" key="3">
    <source>
        <dbReference type="Google" id="ProtNLM"/>
    </source>
</evidence>
<dbReference type="Proteomes" id="UP000070260">
    <property type="component" value="Plasmid pJFP838A"/>
</dbReference>
<evidence type="ECO:0000313" key="1">
    <source>
        <dbReference type="EMBL" id="AMN31267.1"/>
    </source>
</evidence>
<dbReference type="EMBL" id="CP013615">
    <property type="protein sequence ID" value="AMN31267.1"/>
    <property type="molecule type" value="Genomic_DNA"/>
</dbReference>